<evidence type="ECO:0000256" key="1">
    <source>
        <dbReference type="SAM" id="MobiDB-lite"/>
    </source>
</evidence>
<gene>
    <name evidence="2" type="ORF">WN51_07578</name>
</gene>
<dbReference type="AlphaFoldDB" id="A0A0M9A7D3"/>
<dbReference type="EMBL" id="KQ435720">
    <property type="protein sequence ID" value="KOX78717.1"/>
    <property type="molecule type" value="Genomic_DNA"/>
</dbReference>
<evidence type="ECO:0000313" key="2">
    <source>
        <dbReference type="EMBL" id="KOX78717.1"/>
    </source>
</evidence>
<organism evidence="2 3">
    <name type="scientific">Melipona quadrifasciata</name>
    <dbReference type="NCBI Taxonomy" id="166423"/>
    <lineage>
        <taxon>Eukaryota</taxon>
        <taxon>Metazoa</taxon>
        <taxon>Ecdysozoa</taxon>
        <taxon>Arthropoda</taxon>
        <taxon>Hexapoda</taxon>
        <taxon>Insecta</taxon>
        <taxon>Pterygota</taxon>
        <taxon>Neoptera</taxon>
        <taxon>Endopterygota</taxon>
        <taxon>Hymenoptera</taxon>
        <taxon>Apocrita</taxon>
        <taxon>Aculeata</taxon>
        <taxon>Apoidea</taxon>
        <taxon>Anthophila</taxon>
        <taxon>Apidae</taxon>
        <taxon>Melipona</taxon>
    </lineage>
</organism>
<evidence type="ECO:0000313" key="3">
    <source>
        <dbReference type="Proteomes" id="UP000053105"/>
    </source>
</evidence>
<keyword evidence="3" id="KW-1185">Reference proteome</keyword>
<reference evidence="2 3" key="1">
    <citation type="submission" date="2015-07" db="EMBL/GenBank/DDBJ databases">
        <title>The genome of Melipona quadrifasciata.</title>
        <authorList>
            <person name="Pan H."/>
            <person name="Kapheim K."/>
        </authorList>
    </citation>
    <scope>NUCLEOTIDE SEQUENCE [LARGE SCALE GENOMIC DNA]</scope>
    <source>
        <strain evidence="2">0111107301</strain>
        <tissue evidence="2">Whole body</tissue>
    </source>
</reference>
<feature type="compositionally biased region" description="Polar residues" evidence="1">
    <location>
        <begin position="104"/>
        <end position="117"/>
    </location>
</feature>
<protein>
    <submittedName>
        <fullName evidence="2">Uncharacterized protein</fullName>
    </submittedName>
</protein>
<sequence length="136" mass="14785">MANITGISSPETSRLNDFKPRSAFIAGIAGATFALPSKKQEAAGSSGRDSPWIEEDPTHVPRDVIEEAYNEVRLGQPRVFPAGNLRKEVDGEHFEEEKPVGNSVDVNETTDNFSFDSVPTLRTLPVGPRDCNPCVS</sequence>
<proteinExistence type="predicted"/>
<feature type="region of interest" description="Disordered" evidence="1">
    <location>
        <begin position="36"/>
        <end position="60"/>
    </location>
</feature>
<dbReference type="Proteomes" id="UP000053105">
    <property type="component" value="Unassembled WGS sequence"/>
</dbReference>
<name>A0A0M9A7D3_9HYME</name>
<accession>A0A0M9A7D3</accession>
<feature type="compositionally biased region" description="Basic and acidic residues" evidence="1">
    <location>
        <begin position="90"/>
        <end position="99"/>
    </location>
</feature>
<feature type="region of interest" description="Disordered" evidence="1">
    <location>
        <begin position="90"/>
        <end position="119"/>
    </location>
</feature>